<reference evidence="2" key="2">
    <citation type="submission" date="2021-04" db="EMBL/GenBank/DDBJ databases">
        <authorList>
            <person name="Gilroy R."/>
        </authorList>
    </citation>
    <scope>NUCLEOTIDE SEQUENCE</scope>
    <source>
        <strain evidence="2">A6-441</strain>
    </source>
</reference>
<evidence type="ECO:0000256" key="1">
    <source>
        <dbReference type="SAM" id="MobiDB-lite"/>
    </source>
</evidence>
<dbReference type="AlphaFoldDB" id="A0A9E2KZU3"/>
<reference evidence="2" key="1">
    <citation type="journal article" date="2021" name="PeerJ">
        <title>Extensive microbial diversity within the chicken gut microbiome revealed by metagenomics and culture.</title>
        <authorList>
            <person name="Gilroy R."/>
            <person name="Ravi A."/>
            <person name="Getino M."/>
            <person name="Pursley I."/>
            <person name="Horton D.L."/>
            <person name="Alikhan N.F."/>
            <person name="Baker D."/>
            <person name="Gharbi K."/>
            <person name="Hall N."/>
            <person name="Watson M."/>
            <person name="Adriaenssens E.M."/>
            <person name="Foster-Nyarko E."/>
            <person name="Jarju S."/>
            <person name="Secka A."/>
            <person name="Antonio M."/>
            <person name="Oren A."/>
            <person name="Chaudhuri R.R."/>
            <person name="La Ragione R."/>
            <person name="Hildebrand F."/>
            <person name="Pallen M.J."/>
        </authorList>
    </citation>
    <scope>NUCLEOTIDE SEQUENCE</scope>
    <source>
        <strain evidence="2">A6-441</strain>
    </source>
</reference>
<gene>
    <name evidence="2" type="ORF">IAA47_08840</name>
</gene>
<proteinExistence type="predicted"/>
<comment type="caution">
    <text evidence="2">The sequence shown here is derived from an EMBL/GenBank/DDBJ whole genome shotgun (WGS) entry which is preliminary data.</text>
</comment>
<protein>
    <submittedName>
        <fullName evidence="2">Uncharacterized protein</fullName>
    </submittedName>
</protein>
<dbReference type="Proteomes" id="UP000724657">
    <property type="component" value="Unassembled WGS sequence"/>
</dbReference>
<evidence type="ECO:0000313" key="3">
    <source>
        <dbReference type="Proteomes" id="UP000724657"/>
    </source>
</evidence>
<organism evidence="2 3">
    <name type="scientific">Candidatus Fusobacterium pullicola</name>
    <dbReference type="NCBI Taxonomy" id="2838601"/>
    <lineage>
        <taxon>Bacteria</taxon>
        <taxon>Fusobacteriati</taxon>
        <taxon>Fusobacteriota</taxon>
        <taxon>Fusobacteriia</taxon>
        <taxon>Fusobacteriales</taxon>
        <taxon>Fusobacteriaceae</taxon>
        <taxon>Fusobacterium</taxon>
    </lineage>
</organism>
<feature type="region of interest" description="Disordered" evidence="1">
    <location>
        <begin position="1"/>
        <end position="24"/>
    </location>
</feature>
<name>A0A9E2KZU3_9FUSO</name>
<accession>A0A9E2KZU3</accession>
<sequence length="237" mass="28158">MSTAEERFQAMMAKRKKTKETSEKIEPTIIKGEKNNKKDIKEIFSIEDSVFNSLTNDIELIEYLKNKSLEMLKIQGNNIIMLGKNLTEVFEELGRKGSPEGLYLKYLEFNGYKKDTALRLRKRYELFKKSKSDVVKQIIAILPVRSIEQLYKEQDKILLELEQKSEDLTYKKVLDILKKNNESIELKDKIEEEVSYSFNFERIDSLYRRINNKYDELDEKKKEKIGKLFFEIEKLLK</sequence>
<dbReference type="EMBL" id="JAHLFN010000076">
    <property type="protein sequence ID" value="MBU3843067.1"/>
    <property type="molecule type" value="Genomic_DNA"/>
</dbReference>
<evidence type="ECO:0000313" key="2">
    <source>
        <dbReference type="EMBL" id="MBU3843067.1"/>
    </source>
</evidence>